<reference evidence="2 3" key="1">
    <citation type="submission" date="2016-10" db="EMBL/GenBank/DDBJ databases">
        <authorList>
            <person name="de Groot N.N."/>
        </authorList>
    </citation>
    <scope>NUCLEOTIDE SEQUENCE [LARGE SCALE GENOMIC DNA]</scope>
    <source>
        <strain evidence="2 3">CPCC 201259</strain>
    </source>
</reference>
<accession>A0A1I4YKA4</accession>
<dbReference type="OrthoDB" id="3515845at2"/>
<dbReference type="AlphaFoldDB" id="A0A1I4YKA4"/>
<proteinExistence type="predicted"/>
<dbReference type="EMBL" id="FOUP01000004">
    <property type="protein sequence ID" value="SFN38454.1"/>
    <property type="molecule type" value="Genomic_DNA"/>
</dbReference>
<evidence type="ECO:0008006" key="5">
    <source>
        <dbReference type="Google" id="ProtNLM"/>
    </source>
</evidence>
<dbReference type="Proteomes" id="UP000199398">
    <property type="component" value="Unassembled WGS sequence"/>
</dbReference>
<dbReference type="RefSeq" id="WP_093152001.1">
    <property type="nucleotide sequence ID" value="NZ_FOUP01000004.1"/>
</dbReference>
<gene>
    <name evidence="1" type="ORF">ATL45_0968</name>
    <name evidence="2" type="ORF">SAMN05421805_104184</name>
</gene>
<evidence type="ECO:0000313" key="2">
    <source>
        <dbReference type="EMBL" id="SFN38454.1"/>
    </source>
</evidence>
<dbReference type="STRING" id="455193.SAMN05421805_104184"/>
<name>A0A1I4YKA4_9PSEU</name>
<dbReference type="Proteomes" id="UP000270697">
    <property type="component" value="Unassembled WGS sequence"/>
</dbReference>
<dbReference type="EMBL" id="RBXX01000002">
    <property type="protein sequence ID" value="RKT82713.1"/>
    <property type="molecule type" value="Genomic_DNA"/>
</dbReference>
<evidence type="ECO:0000313" key="1">
    <source>
        <dbReference type="EMBL" id="RKT82713.1"/>
    </source>
</evidence>
<organism evidence="2 3">
    <name type="scientific">Saccharopolyspora antimicrobica</name>
    <dbReference type="NCBI Taxonomy" id="455193"/>
    <lineage>
        <taxon>Bacteria</taxon>
        <taxon>Bacillati</taxon>
        <taxon>Actinomycetota</taxon>
        <taxon>Actinomycetes</taxon>
        <taxon>Pseudonocardiales</taxon>
        <taxon>Pseudonocardiaceae</taxon>
        <taxon>Saccharopolyspora</taxon>
    </lineage>
</organism>
<evidence type="ECO:0000313" key="3">
    <source>
        <dbReference type="Proteomes" id="UP000199398"/>
    </source>
</evidence>
<reference evidence="1 4" key="2">
    <citation type="submission" date="2018-10" db="EMBL/GenBank/DDBJ databases">
        <title>Sequencing the genomes of 1000 actinobacteria strains.</title>
        <authorList>
            <person name="Klenk H.-P."/>
        </authorList>
    </citation>
    <scope>NUCLEOTIDE SEQUENCE [LARGE SCALE GENOMIC DNA]</scope>
    <source>
        <strain evidence="1 4">DSM 45119</strain>
    </source>
</reference>
<sequence>MALPVYTYAIADLRTNTLIEEVPLRSVRFNKPLNGSGRFNATWKLGEHSKHLDAYDLTMPCRRVIYAFRDSRPMWGGIIWSRSYNSEDETVTVGAGEFWSYFDHRKVLPVLPANPNLTAVAGLTIAYDNVEQNEIARRLVAQAQQHAGGNIGIELDATVSNVLRDRTYRGYDLTDTGEALRNLTNVEGGPDMVFDVIAGPRAPRRILRIGEPWLGQQGSSHVWELRGNTISYTWPTDGTRMATRAFATGEGVDLGTPIAVHEQPERYKQGFPLLELENNYSGAESESTLFGHAEADQQAARMPVVLPQIVVRGDIPPTAAEVNRGDDGWLVIPPDRFHRAGFDGPVRVVDMEFAPSADAERVTLTLAPLLDGIA</sequence>
<keyword evidence="4" id="KW-1185">Reference proteome</keyword>
<protein>
    <recommendedName>
        <fullName evidence="5">Minor tail protein</fullName>
    </recommendedName>
</protein>
<evidence type="ECO:0000313" key="4">
    <source>
        <dbReference type="Proteomes" id="UP000270697"/>
    </source>
</evidence>